<dbReference type="InterPro" id="IPR011049">
    <property type="entry name" value="Serralysin-like_metalloprot_C"/>
</dbReference>
<proteinExistence type="predicted"/>
<keyword evidence="6" id="KW-1185">Reference proteome</keyword>
<evidence type="ECO:0000313" key="6">
    <source>
        <dbReference type="Proteomes" id="UP000831607"/>
    </source>
</evidence>
<reference evidence="5 6" key="1">
    <citation type="submission" date="2020-11" db="EMBL/GenBank/DDBJ databases">
        <title>Algicoccus daihaiensis sp.nov., isolated from Daihai Lake in Inner Mongolia.</title>
        <authorList>
            <person name="Kai J."/>
        </authorList>
    </citation>
    <scope>NUCLEOTIDE SEQUENCE [LARGE SCALE GENOMIC DNA]</scope>
    <source>
        <strain evidence="6">f23</strain>
    </source>
</reference>
<evidence type="ECO:0000313" key="5">
    <source>
        <dbReference type="EMBL" id="UOD50383.1"/>
    </source>
</evidence>
<dbReference type="InterPro" id="IPR038255">
    <property type="entry name" value="PBS_linker_sf"/>
</dbReference>
<evidence type="ECO:0000256" key="3">
    <source>
        <dbReference type="SAM" id="MobiDB-lite"/>
    </source>
</evidence>
<comment type="subcellular location">
    <subcellularLocation>
        <location evidence="1">Secreted</location>
    </subcellularLocation>
</comment>
<feature type="compositionally biased region" description="Polar residues" evidence="3">
    <location>
        <begin position="174"/>
        <end position="200"/>
    </location>
</feature>
<keyword evidence="2" id="KW-0964">Secreted</keyword>
<dbReference type="Gene3D" id="2.150.10.10">
    <property type="entry name" value="Serralysin-like metalloprotease, C-terminal"/>
    <property type="match status" value="6"/>
</dbReference>
<dbReference type="InterPro" id="IPR050557">
    <property type="entry name" value="RTX_toxin/Mannuronan_C5-epim"/>
</dbReference>
<evidence type="ECO:0000259" key="4">
    <source>
        <dbReference type="Pfam" id="PF13946"/>
    </source>
</evidence>
<dbReference type="EMBL" id="CP063982">
    <property type="protein sequence ID" value="UOD50383.1"/>
    <property type="molecule type" value="Genomic_DNA"/>
</dbReference>
<dbReference type="Pfam" id="PF13946">
    <property type="entry name" value="DUF4214"/>
    <property type="match status" value="1"/>
</dbReference>
<dbReference type="SUPFAM" id="SSF51120">
    <property type="entry name" value="beta-Roll"/>
    <property type="match status" value="7"/>
</dbReference>
<gene>
    <name evidence="5" type="ORF">DHf2319_00045</name>
</gene>
<dbReference type="Proteomes" id="UP000831607">
    <property type="component" value="Chromosome"/>
</dbReference>
<dbReference type="PROSITE" id="PS00330">
    <property type="entry name" value="HEMOLYSIN_CALCIUM"/>
    <property type="match status" value="9"/>
</dbReference>
<dbReference type="PRINTS" id="PR00313">
    <property type="entry name" value="CABNDNGRPT"/>
</dbReference>
<dbReference type="InterPro" id="IPR018511">
    <property type="entry name" value="Hemolysin-typ_Ca-bd_CS"/>
</dbReference>
<dbReference type="PANTHER" id="PTHR38340:SF1">
    <property type="entry name" value="S-LAYER PROTEIN"/>
    <property type="match status" value="1"/>
</dbReference>
<dbReference type="Gene3D" id="1.10.3130.20">
    <property type="entry name" value="Phycobilisome linker domain"/>
    <property type="match status" value="1"/>
</dbReference>
<accession>A0ABY4AJC0</accession>
<sequence>MSTELEVYQDQVAKLYIAFFGRAPEADGFNHWVAALTNGAKLTELAATFAQTVEFERTYGDATVRDAVSRFYENTLNREVDPDGLDFWVGKVNEGYPFYDIANAIIDTAFKGGPDVNPLDQALVENKVTVAKYVAITLASNDFALAAGALEGVTADPASVQMIRARLDALANPDASNSDAGDSNAGGQTTEPPVNSQIQSGGDGGGGDGGTPVAPAPIQGTANADTLTGTDGNDTIISGGGTDEMTGGGGNDTFDVNASGTATITDLSTGDILIVRNGSTAIANNVSAFVATAATRNEGGSATLNAATTSSTINLNLATVTTVATNGYTLNGGDGADSLTGSSANDTINGNGGDDTITGGAGADVINPGAGRNTVYAGDGLDVVRIDSVLPNFIYLGTGGASNLTTVEVSSSVPERVTTIIAGTANADMRAIVTGSVGVAMSGATAGPGASVSFTGGDGDDRIFGSTGNDTLLGGDGNDVISGFGGTNTLDGGAGDDSLTSEGSGDTLTGGLGADTFSVSGQSATITDLGDGADILLAYGSAVVNAAVVDDYTSTVSNVNTSVGAVTLSGDFNIDMSIGSDDSITGYHLIGGASANTLIGSRFADTITGGAGADSLTGGAGQDLLIADDTDTIDGGDDTDTAVFTAAVSAANLLDADLVNVENVGVRGAYTFDFSAQTEALNITGSSGIGDDAAKTIVGGTGNDTILGGSGNDVIIGGAGDDTIAGGAGADRLTGGAGDNVITDAGVGADIITHNAANSTVEIEVTGSDWINVAALEDGATVTAGGDTATNRRVDGSTSTASVTIDGGALTTGEGSYITGSGADTIDGGGGDDYIEAGAGNDTIDSGGGDDYIDAGGGDDTINGGDGADEIYGMAGSDRIDGGDGADKIYGGVGVDTLTGGAGNDIFYFERIDATSGDSPDQAKDSITDFGNGTDQIRIIDNTGLLTGIDLTSSDVTLVFPHSTGPTGELRVNHQNTSSPFVTVIKVTTHDGTVLAIDERHISLDVTLANGGNRTAVGGDLGDTIAGGNGNDTIRGGGGDDLFFGFEGDDTLYGDAGNDRIFGSDGNDTIIGGAGADFLMGNNGADTFVYADGATGITLATADTILDFATGIDKIKTNVAGLTSADVTIADGTLITSLEEFVSDAERAFHVSNSGDSVYVAWNVANISEGNALVAIDQNGNDIFDNNDSLIILSGINQSTGIAQADFIA</sequence>
<dbReference type="RefSeq" id="WP_243478787.1">
    <property type="nucleotide sequence ID" value="NZ_CP063982.1"/>
</dbReference>
<dbReference type="Pfam" id="PF00353">
    <property type="entry name" value="HemolysinCabind"/>
    <property type="match status" value="10"/>
</dbReference>
<feature type="compositionally biased region" description="Polar residues" evidence="3">
    <location>
        <begin position="220"/>
        <end position="235"/>
    </location>
</feature>
<feature type="domain" description="DUF4214" evidence="4">
    <location>
        <begin position="46"/>
        <end position="104"/>
    </location>
</feature>
<dbReference type="PANTHER" id="PTHR38340">
    <property type="entry name" value="S-LAYER PROTEIN"/>
    <property type="match status" value="1"/>
</dbReference>
<evidence type="ECO:0000256" key="1">
    <source>
        <dbReference type="ARBA" id="ARBA00004613"/>
    </source>
</evidence>
<dbReference type="InterPro" id="IPR001343">
    <property type="entry name" value="Hemolysn_Ca-bd"/>
</dbReference>
<evidence type="ECO:0000256" key="2">
    <source>
        <dbReference type="ARBA" id="ARBA00022525"/>
    </source>
</evidence>
<feature type="region of interest" description="Disordered" evidence="3">
    <location>
        <begin position="172"/>
        <end position="235"/>
    </location>
</feature>
<dbReference type="InterPro" id="IPR025282">
    <property type="entry name" value="DUF4214"/>
</dbReference>
<organism evidence="5 6">
    <name type="scientific">Orrella daihaiensis</name>
    <dbReference type="NCBI Taxonomy" id="2782176"/>
    <lineage>
        <taxon>Bacteria</taxon>
        <taxon>Pseudomonadati</taxon>
        <taxon>Pseudomonadota</taxon>
        <taxon>Betaproteobacteria</taxon>
        <taxon>Burkholderiales</taxon>
        <taxon>Alcaligenaceae</taxon>
        <taxon>Orrella</taxon>
    </lineage>
</organism>
<name>A0ABY4AJC0_9BURK</name>
<protein>
    <submittedName>
        <fullName evidence="5">DUF4214 domain-containing protein</fullName>
    </submittedName>
</protein>
<feature type="compositionally biased region" description="Gly residues" evidence="3">
    <location>
        <begin position="201"/>
        <end position="210"/>
    </location>
</feature>